<dbReference type="Gene3D" id="3.40.630.10">
    <property type="entry name" value="Zn peptidases"/>
    <property type="match status" value="1"/>
</dbReference>
<dbReference type="InterPro" id="IPR008283">
    <property type="entry name" value="Peptidase_M17_N"/>
</dbReference>
<feature type="binding site" evidence="8">
    <location>
        <position position="349"/>
    </location>
    <ligand>
        <name>Mn(2+)</name>
        <dbReference type="ChEBI" id="CHEBI:29035"/>
        <label>1</label>
    </ligand>
</feature>
<evidence type="ECO:0000256" key="7">
    <source>
        <dbReference type="ARBA" id="ARBA00023211"/>
    </source>
</evidence>
<proteinExistence type="inferred from homology"/>
<dbReference type="Pfam" id="PF02789">
    <property type="entry name" value="Peptidase_M17_N"/>
    <property type="match status" value="1"/>
</dbReference>
<evidence type="ECO:0000256" key="2">
    <source>
        <dbReference type="ARBA" id="ARBA00000967"/>
    </source>
</evidence>
<dbReference type="InterPro" id="IPR043472">
    <property type="entry name" value="Macro_dom-like"/>
</dbReference>
<feature type="active site" evidence="8">
    <location>
        <position position="277"/>
    </location>
</feature>
<evidence type="ECO:0000256" key="1">
    <source>
        <dbReference type="ARBA" id="ARBA00000135"/>
    </source>
</evidence>
<dbReference type="GO" id="GO:0004177">
    <property type="term" value="F:aminopeptidase activity"/>
    <property type="evidence" value="ECO:0007669"/>
    <property type="project" value="UniProtKB-KW"/>
</dbReference>
<feature type="binding site" evidence="8">
    <location>
        <position position="288"/>
    </location>
    <ligand>
        <name>Mn(2+)</name>
        <dbReference type="ChEBI" id="CHEBI:29035"/>
        <label>2</label>
    </ligand>
</feature>
<dbReference type="InterPro" id="IPR000819">
    <property type="entry name" value="Peptidase_M17_C"/>
</dbReference>
<name>A0ABU5EBL3_9PROT</name>
<feature type="domain" description="Cytosol aminopeptidase" evidence="9">
    <location>
        <begin position="182"/>
        <end position="491"/>
    </location>
</feature>
<evidence type="ECO:0000256" key="5">
    <source>
        <dbReference type="ARBA" id="ARBA00022670"/>
    </source>
</evidence>
<keyword evidence="8" id="KW-0479">Metal-binding</keyword>
<dbReference type="NCBIfam" id="NF002075">
    <property type="entry name" value="PRK00913.2-2"/>
    <property type="match status" value="1"/>
</dbReference>
<comment type="function">
    <text evidence="8">Presumably involved in the processing and regular turnover of intracellular proteins. Catalyzes the removal of unsubstituted N-terminal amino acids from various peptides.</text>
</comment>
<comment type="similarity">
    <text evidence="3 8">Belongs to the peptidase M17 family.</text>
</comment>
<evidence type="ECO:0000259" key="9">
    <source>
        <dbReference type="Pfam" id="PF00883"/>
    </source>
</evidence>
<protein>
    <recommendedName>
        <fullName evidence="8">Probable cytosol aminopeptidase</fullName>
        <ecNumber evidence="8">3.4.11.1</ecNumber>
    </recommendedName>
    <alternativeName>
        <fullName evidence="8">Leucine aminopeptidase</fullName>
        <shortName evidence="8">LAP</shortName>
        <ecNumber evidence="8">3.4.11.10</ecNumber>
    </alternativeName>
    <alternativeName>
        <fullName evidence="8">Leucyl aminopeptidase</fullName>
    </alternativeName>
</protein>
<dbReference type="RefSeq" id="WP_320507916.1">
    <property type="nucleotide sequence ID" value="NZ_JAXCLW010000002.1"/>
</dbReference>
<keyword evidence="12" id="KW-1185">Reference proteome</keyword>
<comment type="cofactor">
    <cofactor evidence="8">
        <name>Mn(2+)</name>
        <dbReference type="ChEBI" id="CHEBI:29035"/>
    </cofactor>
    <text evidence="8">Binds 2 manganese ions per subunit.</text>
</comment>
<dbReference type="CDD" id="cd00433">
    <property type="entry name" value="Peptidase_M17"/>
    <property type="match status" value="1"/>
</dbReference>
<sequence>MKVDFLLKAPSDSTVLVTFVADNRELIGLGEALDRESKGALGRALSAPKFTAKQGQVLDVLSPSGLKQRRVLIVGLGQPREISVLAAREIGASIVAHLQAEHEGSATLLLDLPKGTQLEESSFAANLAFGAKLQNYRFDKYRKNFRPDEPKPMKALRLVTAEDAAASKAAKRLDAVANGVSLARDLTNEPPVEIYPETFVERAQELTKLGVQVEALDEKAMAKLGMGGVLAVGKGSKRPPRLLVLRWNGAKGKKKGERPVALVGKGVCFDSGGLCIKTGAQMETMKGDMAGGAAVIGTIRALAERKAAIDVVGVVALVENMPSGSAFRPGDIVTTMAGKTMEIFDTDAEGRVILVDALWYAAQKFNPRCIIDLATLTYSVMQALGKYFTGLFSNDDKLAQDLSEAGQLVGERLWRLPLDPAYEQDLTSSMADFRQFAPDADKADAAYAAALLHQFVDGHSWAHLDIASKELISKEKPMIPAGGTGHGVALLEQYIAGLEGLDK</sequence>
<feature type="binding site" evidence="8">
    <location>
        <position position="349"/>
    </location>
    <ligand>
        <name>Mn(2+)</name>
        <dbReference type="ChEBI" id="CHEBI:29035"/>
        <label>2</label>
    </ligand>
</feature>
<feature type="binding site" evidence="8">
    <location>
        <position position="265"/>
    </location>
    <ligand>
        <name>Mn(2+)</name>
        <dbReference type="ChEBI" id="CHEBI:29035"/>
        <label>2</label>
    </ligand>
</feature>
<accession>A0ABU5EBL3</accession>
<comment type="catalytic activity">
    <reaction evidence="1 8">
        <text>Release of an N-terminal amino acid, Xaa-|-Yaa-, in which Xaa is preferably Leu, but may be other amino acids including Pro although not Arg or Lys, and Yaa may be Pro. Amino acid amides and methyl esters are also readily hydrolyzed, but rates on arylamides are exceedingly low.</text>
        <dbReference type="EC" id="3.4.11.1"/>
    </reaction>
</comment>
<keyword evidence="7 8" id="KW-0464">Manganese</keyword>
<dbReference type="HAMAP" id="MF_00181">
    <property type="entry name" value="Cytosol_peptidase_M17"/>
    <property type="match status" value="1"/>
</dbReference>
<dbReference type="InterPro" id="IPR011356">
    <property type="entry name" value="Leucine_aapep/pepB"/>
</dbReference>
<comment type="catalytic activity">
    <reaction evidence="2 8">
        <text>Release of an N-terminal amino acid, preferentially leucine, but not glutamic or aspartic acids.</text>
        <dbReference type="EC" id="3.4.11.10"/>
    </reaction>
</comment>
<evidence type="ECO:0000313" key="12">
    <source>
        <dbReference type="Proteomes" id="UP001279642"/>
    </source>
</evidence>
<dbReference type="NCBIfam" id="NF002074">
    <property type="entry name" value="PRK00913.1-4"/>
    <property type="match status" value="1"/>
</dbReference>
<dbReference type="SUPFAM" id="SSF52949">
    <property type="entry name" value="Macro domain-like"/>
    <property type="match status" value="1"/>
</dbReference>
<comment type="subcellular location">
    <subcellularLocation>
        <location evidence="8">Cytoplasm</location>
    </subcellularLocation>
</comment>
<keyword evidence="4 8" id="KW-0031">Aminopeptidase</keyword>
<dbReference type="NCBIfam" id="NF002077">
    <property type="entry name" value="PRK00913.2-4"/>
    <property type="match status" value="1"/>
</dbReference>
<dbReference type="Proteomes" id="UP001279642">
    <property type="component" value="Unassembled WGS sequence"/>
</dbReference>
<evidence type="ECO:0000256" key="3">
    <source>
        <dbReference type="ARBA" id="ARBA00009528"/>
    </source>
</evidence>
<feature type="domain" description="Peptidase M17 leucyl aminopeptidase N-terminal" evidence="10">
    <location>
        <begin position="19"/>
        <end position="143"/>
    </location>
</feature>
<evidence type="ECO:0000259" key="10">
    <source>
        <dbReference type="Pfam" id="PF02789"/>
    </source>
</evidence>
<keyword evidence="5 8" id="KW-0645">Protease</keyword>
<dbReference type="EMBL" id="JAXCLW010000002">
    <property type="protein sequence ID" value="MDY0882858.1"/>
    <property type="molecule type" value="Genomic_DNA"/>
</dbReference>
<dbReference type="PANTHER" id="PTHR11963:SF23">
    <property type="entry name" value="CYTOSOL AMINOPEPTIDASE"/>
    <property type="match status" value="1"/>
</dbReference>
<dbReference type="EC" id="3.4.11.10" evidence="8"/>
<evidence type="ECO:0000256" key="8">
    <source>
        <dbReference type="HAMAP-Rule" id="MF_00181"/>
    </source>
</evidence>
<dbReference type="PANTHER" id="PTHR11963">
    <property type="entry name" value="LEUCINE AMINOPEPTIDASE-RELATED"/>
    <property type="match status" value="1"/>
</dbReference>
<dbReference type="SUPFAM" id="SSF53187">
    <property type="entry name" value="Zn-dependent exopeptidases"/>
    <property type="match status" value="1"/>
</dbReference>
<evidence type="ECO:0000313" key="11">
    <source>
        <dbReference type="EMBL" id="MDY0882858.1"/>
    </source>
</evidence>
<dbReference type="Gene3D" id="3.40.220.10">
    <property type="entry name" value="Leucine Aminopeptidase, subunit E, domain 1"/>
    <property type="match status" value="1"/>
</dbReference>
<feature type="binding site" evidence="8">
    <location>
        <position position="270"/>
    </location>
    <ligand>
        <name>Mn(2+)</name>
        <dbReference type="ChEBI" id="CHEBI:29035"/>
        <label>1</label>
    </ligand>
</feature>
<comment type="caution">
    <text evidence="11">The sequence shown here is derived from an EMBL/GenBank/DDBJ whole genome shotgun (WGS) entry which is preliminary data.</text>
</comment>
<feature type="binding site" evidence="8">
    <location>
        <position position="347"/>
    </location>
    <ligand>
        <name>Mn(2+)</name>
        <dbReference type="ChEBI" id="CHEBI:29035"/>
        <label>1</label>
    </ligand>
</feature>
<evidence type="ECO:0000256" key="6">
    <source>
        <dbReference type="ARBA" id="ARBA00022801"/>
    </source>
</evidence>
<gene>
    <name evidence="8" type="primary">pepA</name>
    <name evidence="11" type="ORF">SMD27_08385</name>
</gene>
<feature type="binding site" evidence="8">
    <location>
        <position position="270"/>
    </location>
    <ligand>
        <name>Mn(2+)</name>
        <dbReference type="ChEBI" id="CHEBI:29035"/>
        <label>2</label>
    </ligand>
</feature>
<feature type="active site" evidence="8">
    <location>
        <position position="351"/>
    </location>
</feature>
<dbReference type="EC" id="3.4.11.1" evidence="8"/>
<dbReference type="InterPro" id="IPR023042">
    <property type="entry name" value="Peptidase_M17_leu_NH2_pept"/>
</dbReference>
<dbReference type="PRINTS" id="PR00481">
    <property type="entry name" value="LAMNOPPTDASE"/>
</dbReference>
<evidence type="ECO:0000256" key="4">
    <source>
        <dbReference type="ARBA" id="ARBA00022438"/>
    </source>
</evidence>
<keyword evidence="8" id="KW-0963">Cytoplasm</keyword>
<organism evidence="11 12">
    <name type="scientific">Dongia soli</name>
    <dbReference type="NCBI Taxonomy" id="600628"/>
    <lineage>
        <taxon>Bacteria</taxon>
        <taxon>Pseudomonadati</taxon>
        <taxon>Pseudomonadota</taxon>
        <taxon>Alphaproteobacteria</taxon>
        <taxon>Rhodospirillales</taxon>
        <taxon>Dongiaceae</taxon>
        <taxon>Dongia</taxon>
    </lineage>
</organism>
<keyword evidence="6 8" id="KW-0378">Hydrolase</keyword>
<dbReference type="Pfam" id="PF00883">
    <property type="entry name" value="Peptidase_M17"/>
    <property type="match status" value="1"/>
</dbReference>
<reference evidence="11 12" key="1">
    <citation type="journal article" date="2016" name="Antonie Van Leeuwenhoek">
        <title>Dongia soli sp. nov., isolated from soil from Dokdo, Korea.</title>
        <authorList>
            <person name="Kim D.U."/>
            <person name="Lee H."/>
            <person name="Kim H."/>
            <person name="Kim S.G."/>
            <person name="Ka J.O."/>
        </authorList>
    </citation>
    <scope>NUCLEOTIDE SEQUENCE [LARGE SCALE GENOMIC DNA]</scope>
    <source>
        <strain evidence="11 12">D78</strain>
    </source>
</reference>